<dbReference type="InterPro" id="IPR056149">
    <property type="entry name" value="PRP5/DDX46/KHDC4_KH"/>
</dbReference>
<sequence length="285" mass="29115">MSAGSATHPGAGGRRSKWDQPAPAPLLFLPPAAPGGEVTSSGGSPGGSTAAPSGALDAAAAVAAKINAMLMAKGKLKPTQNAAEKLQAPGKGLTSNKSKDDLVVAEVEINDVPLTCRNLLTRGQTQDEISRLSGAAVSTRGRFMTTEEKAKVGPGHPKPEGLAAAKKLCENLLQTVHGEYSRFVNQINTAVPLPGYTQPSAISSVPPQPPYYPSNGYQSGYPVVPPPQQPVQPPYGVPSIVPPAVSLAPGVLPALPTGVPPVPTQYPITQVQPPASTGQTALLLT</sequence>
<dbReference type="InterPro" id="IPR047890">
    <property type="entry name" value="KHDC4_KH-I_first"/>
</dbReference>
<dbReference type="Ensembl" id="ENSECAT00000127980.1">
    <property type="protein sequence ID" value="ENSECAP00000056571.1"/>
    <property type="gene ID" value="ENSECAG00000011569.4"/>
</dbReference>
<evidence type="ECO:0000313" key="8">
    <source>
        <dbReference type="Proteomes" id="UP000002281"/>
    </source>
</evidence>
<dbReference type="PANTHER" id="PTHR15744:SF0">
    <property type="entry name" value="KH HOMOLOGY DOMAIN-CONTAINING PROTEIN 4"/>
    <property type="match status" value="1"/>
</dbReference>
<dbReference type="GO" id="GO:0005634">
    <property type="term" value="C:nucleus"/>
    <property type="evidence" value="ECO:0007669"/>
    <property type="project" value="InterPro"/>
</dbReference>
<proteinExistence type="inferred from homology"/>
<reference evidence="7 8" key="1">
    <citation type="journal article" date="2009" name="Science">
        <title>Genome sequence, comparative analysis, and population genetics of the domestic horse.</title>
        <authorList>
            <consortium name="Broad Institute Genome Sequencing Platform"/>
            <consortium name="Broad Institute Whole Genome Assembly Team"/>
            <person name="Wade C.M."/>
            <person name="Giulotto E."/>
            <person name="Sigurdsson S."/>
            <person name="Zoli M."/>
            <person name="Gnerre S."/>
            <person name="Imsland F."/>
            <person name="Lear T.L."/>
            <person name="Adelson D.L."/>
            <person name="Bailey E."/>
            <person name="Bellone R.R."/>
            <person name="Bloecker H."/>
            <person name="Distl O."/>
            <person name="Edgar R.C."/>
            <person name="Garber M."/>
            <person name="Leeb T."/>
            <person name="Mauceli E."/>
            <person name="MacLeod J.N."/>
            <person name="Penedo M.C.T."/>
            <person name="Raison J.M."/>
            <person name="Sharpe T."/>
            <person name="Vogel J."/>
            <person name="Andersson L."/>
            <person name="Antczak D.F."/>
            <person name="Biagi T."/>
            <person name="Binns M.M."/>
            <person name="Chowdhary B.P."/>
            <person name="Coleman S.J."/>
            <person name="Della Valle G."/>
            <person name="Fryc S."/>
            <person name="Guerin G."/>
            <person name="Hasegawa T."/>
            <person name="Hill E.W."/>
            <person name="Jurka J."/>
            <person name="Kiialainen A."/>
            <person name="Lindgren G."/>
            <person name="Liu J."/>
            <person name="Magnani E."/>
            <person name="Mickelson J.R."/>
            <person name="Murray J."/>
            <person name="Nergadze S.G."/>
            <person name="Onofrio R."/>
            <person name="Pedroni S."/>
            <person name="Piras M.F."/>
            <person name="Raudsepp T."/>
            <person name="Rocchi M."/>
            <person name="Roeed K.H."/>
            <person name="Ryder O.A."/>
            <person name="Searle S."/>
            <person name="Skow L."/>
            <person name="Swinburne J.E."/>
            <person name="Syvaenen A.C."/>
            <person name="Tozaki T."/>
            <person name="Valberg S.J."/>
            <person name="Vaudin M."/>
            <person name="White J.R."/>
            <person name="Zody M.C."/>
            <person name="Lander E.S."/>
            <person name="Lindblad-Toh K."/>
        </authorList>
    </citation>
    <scope>NUCLEOTIDE SEQUENCE [LARGE SCALE GENOMIC DNA]</scope>
    <source>
        <strain evidence="7 8">Thoroughbred</strain>
    </source>
</reference>
<dbReference type="Proteomes" id="UP000002281">
    <property type="component" value="Chromosome 5"/>
</dbReference>
<name>A0A9L0R4K9_HORSE</name>
<feature type="region of interest" description="Disordered" evidence="5">
    <location>
        <begin position="201"/>
        <end position="223"/>
    </location>
</feature>
<dbReference type="AlphaFoldDB" id="A0A9L0R4K9"/>
<feature type="domain" description="ATP-dependent RNA helicase PRP5/DDX46/KHDC4 KH" evidence="6">
    <location>
        <begin position="104"/>
        <end position="155"/>
    </location>
</feature>
<evidence type="ECO:0000259" key="6">
    <source>
        <dbReference type="Pfam" id="PF23469"/>
    </source>
</evidence>
<protein>
    <recommendedName>
        <fullName evidence="2">KH homology domain-containing protein 4</fullName>
    </recommendedName>
    <alternativeName>
        <fullName evidence="3">Brings lots of money 7</fullName>
    </alternativeName>
</protein>
<dbReference type="InterPro" id="IPR031121">
    <property type="entry name" value="RIK/BLOM7"/>
</dbReference>
<evidence type="ECO:0000313" key="7">
    <source>
        <dbReference type="Ensembl" id="ENSECAP00000056571.1"/>
    </source>
</evidence>
<dbReference type="InterPro" id="IPR036612">
    <property type="entry name" value="KH_dom_type_1_sf"/>
</dbReference>
<comment type="function">
    <text evidence="4">RNA-binding protein involved in pre-mRNA splicing. Interacts with the PRP19C/Prp19 complex/NTC/Nineteen complex which is part of the spliceosome. Involved in regulating splice site selection. Binds preferentially RNA with A/C rich sequences and poly-C stretches.</text>
</comment>
<gene>
    <name evidence="7" type="primary">KHDC4</name>
</gene>
<evidence type="ECO:0000256" key="1">
    <source>
        <dbReference type="ARBA" id="ARBA00006093"/>
    </source>
</evidence>
<organism evidence="7 8">
    <name type="scientific">Equus caballus</name>
    <name type="common">Horse</name>
    <dbReference type="NCBI Taxonomy" id="9796"/>
    <lineage>
        <taxon>Eukaryota</taxon>
        <taxon>Metazoa</taxon>
        <taxon>Chordata</taxon>
        <taxon>Craniata</taxon>
        <taxon>Vertebrata</taxon>
        <taxon>Euteleostomi</taxon>
        <taxon>Mammalia</taxon>
        <taxon>Eutheria</taxon>
        <taxon>Laurasiatheria</taxon>
        <taxon>Perissodactyla</taxon>
        <taxon>Equidae</taxon>
        <taxon>Equus</taxon>
    </lineage>
</organism>
<dbReference type="Gene3D" id="3.30.1370.10">
    <property type="entry name" value="K Homology domain, type 1"/>
    <property type="match status" value="1"/>
</dbReference>
<reference evidence="7" key="3">
    <citation type="submission" date="2025-09" db="UniProtKB">
        <authorList>
            <consortium name="Ensembl"/>
        </authorList>
    </citation>
    <scope>IDENTIFICATION</scope>
    <source>
        <strain evidence="7">Thoroughbred</strain>
    </source>
</reference>
<dbReference type="CDD" id="cd22385">
    <property type="entry name" value="KH-I_KHDC4_rpt1"/>
    <property type="match status" value="1"/>
</dbReference>
<reference evidence="7" key="2">
    <citation type="submission" date="2025-08" db="UniProtKB">
        <authorList>
            <consortium name="Ensembl"/>
        </authorList>
    </citation>
    <scope>IDENTIFICATION</scope>
    <source>
        <strain evidence="7">Thoroughbred</strain>
    </source>
</reference>
<dbReference type="GeneTree" id="ENSGT00510000047412"/>
<dbReference type="Pfam" id="PF23469">
    <property type="entry name" value="KH_12"/>
    <property type="match status" value="1"/>
</dbReference>
<evidence type="ECO:0000256" key="3">
    <source>
        <dbReference type="ARBA" id="ARBA00030267"/>
    </source>
</evidence>
<evidence type="ECO:0000256" key="4">
    <source>
        <dbReference type="ARBA" id="ARBA00045732"/>
    </source>
</evidence>
<dbReference type="PANTHER" id="PTHR15744">
    <property type="entry name" value="BLOM7"/>
    <property type="match status" value="1"/>
</dbReference>
<accession>A0A9L0R4K9</accession>
<evidence type="ECO:0000256" key="2">
    <source>
        <dbReference type="ARBA" id="ARBA00017795"/>
    </source>
</evidence>
<keyword evidence="8" id="KW-1185">Reference proteome</keyword>
<feature type="region of interest" description="Disordered" evidence="5">
    <location>
        <begin position="1"/>
        <end position="53"/>
    </location>
</feature>
<evidence type="ECO:0000256" key="5">
    <source>
        <dbReference type="SAM" id="MobiDB-lite"/>
    </source>
</evidence>
<feature type="compositionally biased region" description="Low complexity" evidence="5">
    <location>
        <begin position="39"/>
        <end position="53"/>
    </location>
</feature>
<feature type="compositionally biased region" description="Low complexity" evidence="5">
    <location>
        <begin position="213"/>
        <end position="222"/>
    </location>
</feature>
<comment type="similarity">
    <text evidence="1">Belongs to the KHDC4 family.</text>
</comment>
<dbReference type="GO" id="GO:0003723">
    <property type="term" value="F:RNA binding"/>
    <property type="evidence" value="ECO:0007669"/>
    <property type="project" value="InterPro"/>
</dbReference>